<sequence>MFKNLIRKNKTMSEISPERTRLVRELYKNLDLAQKYHRDFCEYKSVNLEYTIGEPLYANKIRRTVNQTSKILENLGLKD</sequence>
<dbReference type="Proteomes" id="UP000280417">
    <property type="component" value="Unassembled WGS sequence"/>
</dbReference>
<gene>
    <name evidence="1" type="ORF">DRJ04_09900</name>
</gene>
<name>A0A662D491_UNCAE</name>
<accession>A0A662D491</accession>
<evidence type="ECO:0000313" key="2">
    <source>
        <dbReference type="Proteomes" id="UP000280417"/>
    </source>
</evidence>
<comment type="caution">
    <text evidence="1">The sequence shown here is derived from an EMBL/GenBank/DDBJ whole genome shotgun (WGS) entry which is preliminary data.</text>
</comment>
<proteinExistence type="predicted"/>
<dbReference type="EMBL" id="QMQA01000368">
    <property type="protein sequence ID" value="RLE09433.1"/>
    <property type="molecule type" value="Genomic_DNA"/>
</dbReference>
<dbReference type="AlphaFoldDB" id="A0A662D491"/>
<organism evidence="1 2">
    <name type="scientific">Aerophobetes bacterium</name>
    <dbReference type="NCBI Taxonomy" id="2030807"/>
    <lineage>
        <taxon>Bacteria</taxon>
        <taxon>Candidatus Aerophobota</taxon>
    </lineage>
</organism>
<evidence type="ECO:0000313" key="1">
    <source>
        <dbReference type="EMBL" id="RLE09433.1"/>
    </source>
</evidence>
<reference evidence="1 2" key="1">
    <citation type="submission" date="2018-06" db="EMBL/GenBank/DDBJ databases">
        <title>Extensive metabolic versatility and redundancy in microbially diverse, dynamic hydrothermal sediments.</title>
        <authorList>
            <person name="Dombrowski N."/>
            <person name="Teske A."/>
            <person name="Baker B.J."/>
        </authorList>
    </citation>
    <scope>NUCLEOTIDE SEQUENCE [LARGE SCALE GENOMIC DNA]</scope>
    <source>
        <strain evidence="1">B3_G15</strain>
    </source>
</reference>
<protein>
    <submittedName>
        <fullName evidence="1">Uncharacterized protein</fullName>
    </submittedName>
</protein>